<dbReference type="InterPro" id="IPR009057">
    <property type="entry name" value="Homeodomain-like_sf"/>
</dbReference>
<evidence type="ECO:0000313" key="9">
    <source>
        <dbReference type="EMBL" id="MBK5897285.1"/>
    </source>
</evidence>
<comment type="function">
    <text evidence="5">May play the central regulatory role in sporulation. It may be an element of the effector pathway responsible for the activation of sporulation genes in response to nutritional stress. Spo0A may act in concert with spo0H (a sigma factor) to control the expression of some genes that are critical to the sporulation process.</text>
</comment>
<dbReference type="RefSeq" id="WP_208428779.1">
    <property type="nucleotide sequence ID" value="NZ_JAEPRJ010000001.1"/>
</dbReference>
<dbReference type="PROSITE" id="PS50110">
    <property type="entry name" value="RESPONSE_REGULATORY"/>
    <property type="match status" value="1"/>
</dbReference>
<evidence type="ECO:0000313" key="10">
    <source>
        <dbReference type="Proteomes" id="UP000604730"/>
    </source>
</evidence>
<keyword evidence="4" id="KW-0804">Transcription</keyword>
<sequence length="248" mass="28546">MLKVVIADDEPFVREGLKSLIDWEKIGVRLVGDFENGKDLIDNLPVLLPDIVITDIQMPSVSGLQIAKYISENYKNVIVILLTAYSKFQYAKEAIEYGVKHYVVKNDLLDELPLILAKIVSENAESENQSDLNNDDANIENCAYVIQNIEKYIEENLDKKLSLTDIAESIHMNKSYISRMFKEKAGENLFDYINKRKIEKAKQLIKNNELRMYEIALNVGMEDTAYFSRVFKKYEGISPSEYQKELRG</sequence>
<dbReference type="PANTHER" id="PTHR43280:SF2">
    <property type="entry name" value="HTH-TYPE TRANSCRIPTIONAL REGULATOR EXSA"/>
    <property type="match status" value="1"/>
</dbReference>
<organism evidence="9 10">
    <name type="scientific">Catonella massiliensis</name>
    <dbReference type="NCBI Taxonomy" id="2799636"/>
    <lineage>
        <taxon>Bacteria</taxon>
        <taxon>Bacillati</taxon>
        <taxon>Bacillota</taxon>
        <taxon>Clostridia</taxon>
        <taxon>Lachnospirales</taxon>
        <taxon>Lachnospiraceae</taxon>
        <taxon>Catonella</taxon>
    </lineage>
</organism>
<evidence type="ECO:0000259" key="8">
    <source>
        <dbReference type="PROSITE" id="PS50110"/>
    </source>
</evidence>
<gene>
    <name evidence="9" type="ORF">JJN12_05710</name>
</gene>
<dbReference type="PRINTS" id="PR00032">
    <property type="entry name" value="HTHARAC"/>
</dbReference>
<dbReference type="InterPro" id="IPR020449">
    <property type="entry name" value="Tscrpt_reg_AraC-type_HTH"/>
</dbReference>
<evidence type="ECO:0000256" key="5">
    <source>
        <dbReference type="ARBA" id="ARBA00024867"/>
    </source>
</evidence>
<keyword evidence="2" id="KW-0805">Transcription regulation</keyword>
<dbReference type="PROSITE" id="PS01124">
    <property type="entry name" value="HTH_ARAC_FAMILY_2"/>
    <property type="match status" value="1"/>
</dbReference>
<protein>
    <recommendedName>
        <fullName evidence="1">Stage 0 sporulation protein A homolog</fullName>
    </recommendedName>
</protein>
<accession>A0ABS1IZN9</accession>
<dbReference type="SMART" id="SM00448">
    <property type="entry name" value="REC"/>
    <property type="match status" value="1"/>
</dbReference>
<dbReference type="Gene3D" id="3.40.50.2300">
    <property type="match status" value="1"/>
</dbReference>
<evidence type="ECO:0000256" key="1">
    <source>
        <dbReference type="ARBA" id="ARBA00018672"/>
    </source>
</evidence>
<dbReference type="InterPro" id="IPR018062">
    <property type="entry name" value="HTH_AraC-typ_CS"/>
</dbReference>
<dbReference type="PANTHER" id="PTHR43280">
    <property type="entry name" value="ARAC-FAMILY TRANSCRIPTIONAL REGULATOR"/>
    <property type="match status" value="1"/>
</dbReference>
<keyword evidence="10" id="KW-1185">Reference proteome</keyword>
<feature type="domain" description="Response regulatory" evidence="8">
    <location>
        <begin position="3"/>
        <end position="120"/>
    </location>
</feature>
<keyword evidence="3" id="KW-0238">DNA-binding</keyword>
<dbReference type="SUPFAM" id="SSF52172">
    <property type="entry name" value="CheY-like"/>
    <property type="match status" value="1"/>
</dbReference>
<proteinExistence type="predicted"/>
<evidence type="ECO:0000256" key="2">
    <source>
        <dbReference type="ARBA" id="ARBA00023015"/>
    </source>
</evidence>
<evidence type="ECO:0000259" key="7">
    <source>
        <dbReference type="PROSITE" id="PS01124"/>
    </source>
</evidence>
<keyword evidence="6" id="KW-0597">Phosphoprotein</keyword>
<evidence type="ECO:0000256" key="6">
    <source>
        <dbReference type="PROSITE-ProRule" id="PRU00169"/>
    </source>
</evidence>
<name>A0ABS1IZN9_9FIRM</name>
<dbReference type="Proteomes" id="UP000604730">
    <property type="component" value="Unassembled WGS sequence"/>
</dbReference>
<evidence type="ECO:0000256" key="4">
    <source>
        <dbReference type="ARBA" id="ARBA00023163"/>
    </source>
</evidence>
<dbReference type="Pfam" id="PF12833">
    <property type="entry name" value="HTH_18"/>
    <property type="match status" value="1"/>
</dbReference>
<dbReference type="CDD" id="cd17536">
    <property type="entry name" value="REC_YesN-like"/>
    <property type="match status" value="1"/>
</dbReference>
<dbReference type="Gene3D" id="1.10.10.60">
    <property type="entry name" value="Homeodomain-like"/>
    <property type="match status" value="2"/>
</dbReference>
<comment type="caution">
    <text evidence="9">The sequence shown here is derived from an EMBL/GenBank/DDBJ whole genome shotgun (WGS) entry which is preliminary data.</text>
</comment>
<feature type="domain" description="HTH araC/xylS-type" evidence="7">
    <location>
        <begin position="147"/>
        <end position="245"/>
    </location>
</feature>
<reference evidence="9 10" key="1">
    <citation type="submission" date="2021-01" db="EMBL/GenBank/DDBJ databases">
        <title>Isolation and description of Catonella massiliensis sp. nov., a novel Catonella species, isolated from a stable periodontitis subject.</title>
        <authorList>
            <person name="Antezack A."/>
            <person name="Boxberger M."/>
            <person name="La Scola B."/>
            <person name="Monnet-Corti V."/>
        </authorList>
    </citation>
    <scope>NUCLEOTIDE SEQUENCE [LARGE SCALE GENOMIC DNA]</scope>
    <source>
        <strain evidence="9 10">Marseille-Q4567</strain>
    </source>
</reference>
<dbReference type="EMBL" id="JAEPRJ010000001">
    <property type="protein sequence ID" value="MBK5897285.1"/>
    <property type="molecule type" value="Genomic_DNA"/>
</dbReference>
<feature type="modified residue" description="4-aspartylphosphate" evidence="6">
    <location>
        <position position="55"/>
    </location>
</feature>
<dbReference type="SMART" id="SM00342">
    <property type="entry name" value="HTH_ARAC"/>
    <property type="match status" value="1"/>
</dbReference>
<dbReference type="PROSITE" id="PS00041">
    <property type="entry name" value="HTH_ARAC_FAMILY_1"/>
    <property type="match status" value="1"/>
</dbReference>
<dbReference type="InterPro" id="IPR011006">
    <property type="entry name" value="CheY-like_superfamily"/>
</dbReference>
<dbReference type="InterPro" id="IPR018060">
    <property type="entry name" value="HTH_AraC"/>
</dbReference>
<dbReference type="Pfam" id="PF00072">
    <property type="entry name" value="Response_reg"/>
    <property type="match status" value="1"/>
</dbReference>
<dbReference type="SUPFAM" id="SSF46689">
    <property type="entry name" value="Homeodomain-like"/>
    <property type="match status" value="2"/>
</dbReference>
<evidence type="ECO:0000256" key="3">
    <source>
        <dbReference type="ARBA" id="ARBA00023125"/>
    </source>
</evidence>
<dbReference type="InterPro" id="IPR001789">
    <property type="entry name" value="Sig_transdc_resp-reg_receiver"/>
</dbReference>